<gene>
    <name evidence="1" type="ORF">GCM10008927_05240</name>
</gene>
<sequence length="79" mass="9075">MRRKTITLAQIVFMMDRCLIQNDAIYDNDIDLSTNQVMNIGNCKQWRSQISPRDLGFPTITSNAAWSEHIASSRGLRVF</sequence>
<dbReference type="EMBL" id="BMZF01000001">
    <property type="protein sequence ID" value="GHA43492.1"/>
    <property type="molecule type" value="Genomic_DNA"/>
</dbReference>
<reference evidence="2" key="1">
    <citation type="journal article" date="2019" name="Int. J. Syst. Evol. Microbiol.">
        <title>The Global Catalogue of Microorganisms (GCM) 10K type strain sequencing project: providing services to taxonomists for standard genome sequencing and annotation.</title>
        <authorList>
            <consortium name="The Broad Institute Genomics Platform"/>
            <consortium name="The Broad Institute Genome Sequencing Center for Infectious Disease"/>
            <person name="Wu L."/>
            <person name="Ma J."/>
        </authorList>
    </citation>
    <scope>NUCLEOTIDE SEQUENCE [LARGE SCALE GENOMIC DNA]</scope>
    <source>
        <strain evidence="2">KCTC 32465</strain>
    </source>
</reference>
<comment type="caution">
    <text evidence="1">The sequence shown here is derived from an EMBL/GenBank/DDBJ whole genome shotgun (WGS) entry which is preliminary data.</text>
</comment>
<evidence type="ECO:0000313" key="1">
    <source>
        <dbReference type="EMBL" id="GHA43492.1"/>
    </source>
</evidence>
<dbReference type="Proteomes" id="UP000634455">
    <property type="component" value="Unassembled WGS sequence"/>
</dbReference>
<protein>
    <submittedName>
        <fullName evidence="1">Uncharacterized protein</fullName>
    </submittedName>
</protein>
<organism evidence="1 2">
    <name type="scientific">Paramylibacter ulvae</name>
    <dbReference type="NCBI Taxonomy" id="1651968"/>
    <lineage>
        <taxon>Bacteria</taxon>
        <taxon>Pseudomonadati</taxon>
        <taxon>Pseudomonadota</taxon>
        <taxon>Alphaproteobacteria</taxon>
        <taxon>Rhodobacterales</taxon>
        <taxon>Paracoccaceae</taxon>
        <taxon>Paramylibacter</taxon>
    </lineage>
</organism>
<evidence type="ECO:0000313" key="2">
    <source>
        <dbReference type="Proteomes" id="UP000634455"/>
    </source>
</evidence>
<keyword evidence="2" id="KW-1185">Reference proteome</keyword>
<accession>A0ABQ3CZ67</accession>
<name>A0ABQ3CZ67_9RHOB</name>
<proteinExistence type="predicted"/>